<dbReference type="OrthoDB" id="1903376at2"/>
<keyword evidence="1" id="KW-0472">Membrane</keyword>
<dbReference type="STRING" id="796606.BMMGA3_11795"/>
<evidence type="ECO:0000256" key="1">
    <source>
        <dbReference type="SAM" id="Phobius"/>
    </source>
</evidence>
<organism evidence="2 3">
    <name type="scientific">Bacillus methanolicus (strain MGA3 / ATCC 53907)</name>
    <dbReference type="NCBI Taxonomy" id="796606"/>
    <lineage>
        <taxon>Bacteria</taxon>
        <taxon>Bacillati</taxon>
        <taxon>Bacillota</taxon>
        <taxon>Bacilli</taxon>
        <taxon>Bacillales</taxon>
        <taxon>Bacillaceae</taxon>
        <taxon>Bacillus</taxon>
    </lineage>
</organism>
<dbReference type="EMBL" id="CP007739">
    <property type="protein sequence ID" value="AIE60754.1"/>
    <property type="molecule type" value="Genomic_DNA"/>
</dbReference>
<feature type="transmembrane region" description="Helical" evidence="1">
    <location>
        <begin position="158"/>
        <end position="189"/>
    </location>
</feature>
<feature type="transmembrane region" description="Helical" evidence="1">
    <location>
        <begin position="201"/>
        <end position="221"/>
    </location>
</feature>
<dbReference type="RefSeq" id="WP_004435733.1">
    <property type="nucleotide sequence ID" value="NZ_ADWW01000002.1"/>
</dbReference>
<gene>
    <name evidence="2" type="ORF">BMMGA3_11795</name>
</gene>
<dbReference type="KEGG" id="bmet:BMMGA3_11795"/>
<evidence type="ECO:0000313" key="2">
    <source>
        <dbReference type="EMBL" id="AIE60754.1"/>
    </source>
</evidence>
<dbReference type="HOGENOM" id="CLU_092305_0_0_9"/>
<keyword evidence="1" id="KW-0812">Transmembrane</keyword>
<dbReference type="eggNOG" id="COG5521">
    <property type="taxonomic scope" value="Bacteria"/>
</dbReference>
<keyword evidence="3" id="KW-1185">Reference proteome</keyword>
<dbReference type="InterPro" id="IPR009574">
    <property type="entry name" value="DUF1189"/>
</dbReference>
<proteinExistence type="predicted"/>
<name>I3EAJ4_BACMM</name>
<evidence type="ECO:0000313" key="3">
    <source>
        <dbReference type="Proteomes" id="UP000027602"/>
    </source>
</evidence>
<accession>I3EAJ4</accession>
<feature type="transmembrane region" description="Helical" evidence="1">
    <location>
        <begin position="227"/>
        <end position="246"/>
    </location>
</feature>
<sequence length="255" mass="28927">MNIFKQMFKSLYSPKDISLYRFHGIGKTILYVFLLTLLSVIPTVYYISAAVINGLDAAQTAVKEQFPKFTIENGKLEAQQVAPIIINHDDFAIIFDSTGKVNEDDLSNEDNAIAFLHNEIFFVAGGNIQSYPYSMFTFPITNSDLQKFLDTLDSVTGIILVIMAIFIYIFSVGMKFIEISIYALFGLLFKNMTGKNLQYRHLWRMAAYSVTLPTIFFTIMAALQTSVLNGFLINWFASLLVLFLAIKEVPKRKQN</sequence>
<reference evidence="2 3" key="1">
    <citation type="journal article" date="2015" name="BMC Genomics">
        <title>Transcriptome analysis of thermophilic methylotrophic Bacillus methanolicus MGA3 using RNA-sequencing provides detailed insights into its previously uncharted transcriptional landscape.</title>
        <authorList>
            <person name="Irla M."/>
            <person name="Neshat A."/>
            <person name="Brautaset T."/>
            <person name="Ruckert C."/>
            <person name="Kalinowski J."/>
            <person name="Wendisch V.F."/>
        </authorList>
    </citation>
    <scope>NUCLEOTIDE SEQUENCE [LARGE SCALE GENOMIC DNA]</scope>
    <source>
        <strain evidence="3">MGA3 / ATCC 53907</strain>
    </source>
</reference>
<dbReference type="AlphaFoldDB" id="I3EAJ4"/>
<dbReference type="Pfam" id="PF06691">
    <property type="entry name" value="DUF1189"/>
    <property type="match status" value="1"/>
</dbReference>
<protein>
    <recommendedName>
        <fullName evidence="4">DUF1189 domain-containing protein</fullName>
    </recommendedName>
</protein>
<dbReference type="Proteomes" id="UP000027602">
    <property type="component" value="Chromosome"/>
</dbReference>
<evidence type="ECO:0008006" key="4">
    <source>
        <dbReference type="Google" id="ProtNLM"/>
    </source>
</evidence>
<feature type="transmembrane region" description="Helical" evidence="1">
    <location>
        <begin position="28"/>
        <end position="47"/>
    </location>
</feature>
<keyword evidence="1" id="KW-1133">Transmembrane helix</keyword>